<reference evidence="2" key="1">
    <citation type="submission" date="2019-12" db="EMBL/GenBank/DDBJ databases">
        <title>Genome sequencing and annotation of Brassica cretica.</title>
        <authorList>
            <person name="Studholme D.J."/>
            <person name="Sarris P.F."/>
        </authorList>
    </citation>
    <scope>NUCLEOTIDE SEQUENCE</scope>
    <source>
        <strain evidence="2">PFS-102/07</strain>
        <tissue evidence="2">Leaf</tissue>
    </source>
</reference>
<protein>
    <submittedName>
        <fullName evidence="2">Uncharacterized protein</fullName>
    </submittedName>
</protein>
<proteinExistence type="predicted"/>
<dbReference type="AlphaFoldDB" id="A0A8S9HZA9"/>
<sequence>MLIHAGLGPKPQVSTLQSLVPAGPGPKPKVRPLQSLVPAGSGSQPQRRPVQSLVPVVTSQALDAINASRQEESEEELLEILQAYQATTKRTPLSTCRIPLEMFREETMLKCREHCCSTSCKGARENANTTSRSVGLHTLYSFGANGS</sequence>
<accession>A0A8S9HZA9</accession>
<evidence type="ECO:0000313" key="2">
    <source>
        <dbReference type="EMBL" id="KAF2561496.1"/>
    </source>
</evidence>
<feature type="region of interest" description="Disordered" evidence="1">
    <location>
        <begin position="1"/>
        <end position="51"/>
    </location>
</feature>
<gene>
    <name evidence="2" type="ORF">F2Q70_00017519</name>
</gene>
<comment type="caution">
    <text evidence="2">The sequence shown here is derived from an EMBL/GenBank/DDBJ whole genome shotgun (WGS) entry which is preliminary data.</text>
</comment>
<organism evidence="2">
    <name type="scientific">Brassica cretica</name>
    <name type="common">Mustard</name>
    <dbReference type="NCBI Taxonomy" id="69181"/>
    <lineage>
        <taxon>Eukaryota</taxon>
        <taxon>Viridiplantae</taxon>
        <taxon>Streptophyta</taxon>
        <taxon>Embryophyta</taxon>
        <taxon>Tracheophyta</taxon>
        <taxon>Spermatophyta</taxon>
        <taxon>Magnoliopsida</taxon>
        <taxon>eudicotyledons</taxon>
        <taxon>Gunneridae</taxon>
        <taxon>Pentapetalae</taxon>
        <taxon>rosids</taxon>
        <taxon>malvids</taxon>
        <taxon>Brassicales</taxon>
        <taxon>Brassicaceae</taxon>
        <taxon>Brassiceae</taxon>
        <taxon>Brassica</taxon>
    </lineage>
</organism>
<name>A0A8S9HZA9_BRACR</name>
<dbReference type="EMBL" id="QGKY02001250">
    <property type="protein sequence ID" value="KAF2561496.1"/>
    <property type="molecule type" value="Genomic_DNA"/>
</dbReference>
<evidence type="ECO:0000256" key="1">
    <source>
        <dbReference type="SAM" id="MobiDB-lite"/>
    </source>
</evidence>